<sequence precursor="true">MHYFILCSLLSLLCLAGCKDGAVPEQTASLSTQGSGEFSSIPLEEGRKADETDLEYLRRRGGVYPIQPEKGDGYYFSNYFDYCTEDELPLLSQVKGLREFYMYDGNSFSPAGWKQIGQIPELEIMKVSCRAVTNDHLLELRGMAQLKDLHITNRDTKQSSISDQGLQVLSSLPALRRLVLHSSALNVRACELIGECTELRALELWGPITDECLKPLGKLKNLRHLVVVGTFSDAGLEQLSGLKQLTRLVLHSDHMTGSGLNSFAEASELREVAFSGSPAGNATLSQLGQLPSLAVLNLSSPSVNDAVLQTMPDLPQLEALSLKNSTITDKGLDALVHVKNLRELDLQSTEITNAGLPRLEPLQHLRLLVLGNPVNTELITGDGLEPLTKLLRLEVLDVNRVNDDKLDLRPLARCPSLMEVNLSIRSADASKRWQEVQAERPRLKLVQEIIPVTRYLNKYHTTYGEIP</sequence>
<dbReference type="Gene3D" id="3.80.10.10">
    <property type="entry name" value="Ribonuclease Inhibitor"/>
    <property type="match status" value="2"/>
</dbReference>
<evidence type="ECO:0000313" key="2">
    <source>
        <dbReference type="EMBL" id="QDV18403.1"/>
    </source>
</evidence>
<gene>
    <name evidence="2" type="ORF">Pan153_30610</name>
</gene>
<name>A0A518FPX6_9PLAN</name>
<dbReference type="PANTHER" id="PTHR13318">
    <property type="entry name" value="PARTNER OF PAIRED, ISOFORM B-RELATED"/>
    <property type="match status" value="1"/>
</dbReference>
<dbReference type="GO" id="GO:0019005">
    <property type="term" value="C:SCF ubiquitin ligase complex"/>
    <property type="evidence" value="ECO:0007669"/>
    <property type="project" value="TreeGrafter"/>
</dbReference>
<dbReference type="EMBL" id="CP036317">
    <property type="protein sequence ID" value="QDV18403.1"/>
    <property type="molecule type" value="Genomic_DNA"/>
</dbReference>
<keyword evidence="1" id="KW-0732">Signal</keyword>
<dbReference type="RefSeq" id="WP_145456665.1">
    <property type="nucleotide sequence ID" value="NZ_CP036317.1"/>
</dbReference>
<organism evidence="2 3">
    <name type="scientific">Gimesia panareensis</name>
    <dbReference type="NCBI Taxonomy" id="2527978"/>
    <lineage>
        <taxon>Bacteria</taxon>
        <taxon>Pseudomonadati</taxon>
        <taxon>Planctomycetota</taxon>
        <taxon>Planctomycetia</taxon>
        <taxon>Planctomycetales</taxon>
        <taxon>Planctomycetaceae</taxon>
        <taxon>Gimesia</taxon>
    </lineage>
</organism>
<dbReference type="SUPFAM" id="SSF52058">
    <property type="entry name" value="L domain-like"/>
    <property type="match status" value="1"/>
</dbReference>
<protein>
    <submittedName>
        <fullName evidence="2">Leucine Rich repeats (2 copies)</fullName>
    </submittedName>
</protein>
<dbReference type="InterPro" id="IPR032675">
    <property type="entry name" value="LRR_dom_sf"/>
</dbReference>
<evidence type="ECO:0000313" key="3">
    <source>
        <dbReference type="Proteomes" id="UP000320839"/>
    </source>
</evidence>
<dbReference type="OrthoDB" id="272105at2"/>
<feature type="chain" id="PRO_5022058029" evidence="1">
    <location>
        <begin position="17"/>
        <end position="467"/>
    </location>
</feature>
<reference evidence="2 3" key="1">
    <citation type="submission" date="2019-02" db="EMBL/GenBank/DDBJ databases">
        <title>Deep-cultivation of Planctomycetes and their phenomic and genomic characterization uncovers novel biology.</title>
        <authorList>
            <person name="Wiegand S."/>
            <person name="Jogler M."/>
            <person name="Boedeker C."/>
            <person name="Pinto D."/>
            <person name="Vollmers J."/>
            <person name="Rivas-Marin E."/>
            <person name="Kohn T."/>
            <person name="Peeters S.H."/>
            <person name="Heuer A."/>
            <person name="Rast P."/>
            <person name="Oberbeckmann S."/>
            <person name="Bunk B."/>
            <person name="Jeske O."/>
            <person name="Meyerdierks A."/>
            <person name="Storesund J.E."/>
            <person name="Kallscheuer N."/>
            <person name="Luecker S."/>
            <person name="Lage O.M."/>
            <person name="Pohl T."/>
            <person name="Merkel B.J."/>
            <person name="Hornburger P."/>
            <person name="Mueller R.-W."/>
            <person name="Bruemmer F."/>
            <person name="Labrenz M."/>
            <person name="Spormann A.M."/>
            <person name="Op den Camp H."/>
            <person name="Overmann J."/>
            <person name="Amann R."/>
            <person name="Jetten M.S.M."/>
            <person name="Mascher T."/>
            <person name="Medema M.H."/>
            <person name="Devos D.P."/>
            <person name="Kaster A.-K."/>
            <person name="Ovreas L."/>
            <person name="Rohde M."/>
            <person name="Galperin M.Y."/>
            <person name="Jogler C."/>
        </authorList>
    </citation>
    <scope>NUCLEOTIDE SEQUENCE [LARGE SCALE GENOMIC DNA]</scope>
    <source>
        <strain evidence="2 3">Pan153</strain>
    </source>
</reference>
<dbReference type="AlphaFoldDB" id="A0A518FPX6"/>
<accession>A0A518FPX6</accession>
<dbReference type="Proteomes" id="UP000320839">
    <property type="component" value="Chromosome"/>
</dbReference>
<evidence type="ECO:0000256" key="1">
    <source>
        <dbReference type="SAM" id="SignalP"/>
    </source>
</evidence>
<feature type="signal peptide" evidence="1">
    <location>
        <begin position="1"/>
        <end position="16"/>
    </location>
</feature>
<proteinExistence type="predicted"/>
<dbReference type="GO" id="GO:0031146">
    <property type="term" value="P:SCF-dependent proteasomal ubiquitin-dependent protein catabolic process"/>
    <property type="evidence" value="ECO:0007669"/>
    <property type="project" value="TreeGrafter"/>
</dbReference>